<keyword evidence="1" id="KW-0479">Metal-binding</keyword>
<keyword evidence="7" id="KW-1185">Reference proteome</keyword>
<dbReference type="PROSITE" id="PS01360">
    <property type="entry name" value="ZF_MYND_1"/>
    <property type="match status" value="1"/>
</dbReference>
<feature type="domain" description="MYND-type" evidence="5">
    <location>
        <begin position="139"/>
        <end position="183"/>
    </location>
</feature>
<dbReference type="OrthoDB" id="432970at2759"/>
<dbReference type="Pfam" id="PF01753">
    <property type="entry name" value="zf-MYND"/>
    <property type="match status" value="1"/>
</dbReference>
<gene>
    <name evidence="6" type="ORF">HYALB_00007078</name>
</gene>
<evidence type="ECO:0000313" key="6">
    <source>
        <dbReference type="EMBL" id="CAG8975947.1"/>
    </source>
</evidence>
<dbReference type="SUPFAM" id="SSF144232">
    <property type="entry name" value="HIT/MYND zinc finger-like"/>
    <property type="match status" value="1"/>
</dbReference>
<accession>A0A9N9Q5Z2</accession>
<evidence type="ECO:0000256" key="3">
    <source>
        <dbReference type="ARBA" id="ARBA00022833"/>
    </source>
</evidence>
<dbReference type="Gene3D" id="6.10.140.2220">
    <property type="match status" value="1"/>
</dbReference>
<name>A0A9N9Q5Z2_9HELO</name>
<dbReference type="EMBL" id="CAJVRM010000156">
    <property type="protein sequence ID" value="CAG8975947.1"/>
    <property type="molecule type" value="Genomic_DNA"/>
</dbReference>
<dbReference type="PROSITE" id="PS50865">
    <property type="entry name" value="ZF_MYND_2"/>
    <property type="match status" value="1"/>
</dbReference>
<proteinExistence type="predicted"/>
<dbReference type="AlphaFoldDB" id="A0A9N9Q5Z2"/>
<evidence type="ECO:0000313" key="7">
    <source>
        <dbReference type="Proteomes" id="UP000701801"/>
    </source>
</evidence>
<keyword evidence="3" id="KW-0862">Zinc</keyword>
<protein>
    <recommendedName>
        <fullName evidence="5">MYND-type domain-containing protein</fullName>
    </recommendedName>
</protein>
<sequence>MMSKLQTIQFTSAHLPNGTPSEEHPLTNPGELLLCRHAADNTFTNPNFLLIHAHKNPFDDYQAPMFAMLTASSDDTVRPSADPLKKTFWMKTYSENKGILEQLEAQNILKRTGEKVNQGYVTLIGVETVLQRGQWSETCHGCGRLEQLDSVKPRMMRCGKCKDRYYCNKECQAAGWPAHKEDCKRICRVLAL</sequence>
<evidence type="ECO:0000256" key="1">
    <source>
        <dbReference type="ARBA" id="ARBA00022723"/>
    </source>
</evidence>
<reference evidence="6" key="1">
    <citation type="submission" date="2021-07" db="EMBL/GenBank/DDBJ databases">
        <authorList>
            <person name="Durling M."/>
        </authorList>
    </citation>
    <scope>NUCLEOTIDE SEQUENCE</scope>
</reference>
<evidence type="ECO:0000256" key="2">
    <source>
        <dbReference type="ARBA" id="ARBA00022771"/>
    </source>
</evidence>
<dbReference type="InterPro" id="IPR002893">
    <property type="entry name" value="Znf_MYND"/>
</dbReference>
<organism evidence="6 7">
    <name type="scientific">Hymenoscyphus albidus</name>
    <dbReference type="NCBI Taxonomy" id="595503"/>
    <lineage>
        <taxon>Eukaryota</taxon>
        <taxon>Fungi</taxon>
        <taxon>Dikarya</taxon>
        <taxon>Ascomycota</taxon>
        <taxon>Pezizomycotina</taxon>
        <taxon>Leotiomycetes</taxon>
        <taxon>Helotiales</taxon>
        <taxon>Helotiaceae</taxon>
        <taxon>Hymenoscyphus</taxon>
    </lineage>
</organism>
<comment type="caution">
    <text evidence="6">The sequence shown here is derived from an EMBL/GenBank/DDBJ whole genome shotgun (WGS) entry which is preliminary data.</text>
</comment>
<keyword evidence="2 4" id="KW-0863">Zinc-finger</keyword>
<dbReference type="GO" id="GO:0008270">
    <property type="term" value="F:zinc ion binding"/>
    <property type="evidence" value="ECO:0007669"/>
    <property type="project" value="UniProtKB-KW"/>
</dbReference>
<dbReference type="Proteomes" id="UP000701801">
    <property type="component" value="Unassembled WGS sequence"/>
</dbReference>
<evidence type="ECO:0000259" key="5">
    <source>
        <dbReference type="PROSITE" id="PS50865"/>
    </source>
</evidence>
<evidence type="ECO:0000256" key="4">
    <source>
        <dbReference type="PROSITE-ProRule" id="PRU00134"/>
    </source>
</evidence>